<dbReference type="GO" id="GO:0005576">
    <property type="term" value="C:extracellular region"/>
    <property type="evidence" value="ECO:0007669"/>
    <property type="project" value="UniProtKB-SubCell"/>
</dbReference>
<name>A0A7C3VLY9_9CYAN</name>
<dbReference type="PANTHER" id="PTHR38340">
    <property type="entry name" value="S-LAYER PROTEIN"/>
    <property type="match status" value="1"/>
</dbReference>
<dbReference type="PRINTS" id="PR00313">
    <property type="entry name" value="CABNDNGRPT"/>
</dbReference>
<dbReference type="InterPro" id="IPR018511">
    <property type="entry name" value="Hemolysin-typ_Ca-bd_CS"/>
</dbReference>
<feature type="domain" description="SnoaL-like" evidence="4">
    <location>
        <begin position="32"/>
        <end position="152"/>
    </location>
</feature>
<protein>
    <recommendedName>
        <fullName evidence="4">SnoaL-like domain-containing protein</fullName>
    </recommendedName>
</protein>
<reference evidence="5" key="1">
    <citation type="journal article" date="2020" name="mSystems">
        <title>Genome- and Community-Level Interaction Insights into Carbon Utilization and Element Cycling Functions of Hydrothermarchaeota in Hydrothermal Sediment.</title>
        <authorList>
            <person name="Zhou Z."/>
            <person name="Liu Y."/>
            <person name="Xu W."/>
            <person name="Pan J."/>
            <person name="Luo Z.H."/>
            <person name="Li M."/>
        </authorList>
    </citation>
    <scope>NUCLEOTIDE SEQUENCE [LARGE SCALE GENOMIC DNA]</scope>
    <source>
        <strain evidence="5">SpSt-374</strain>
    </source>
</reference>
<feature type="region of interest" description="Disordered" evidence="3">
    <location>
        <begin position="328"/>
        <end position="347"/>
    </location>
</feature>
<dbReference type="EMBL" id="DSPX01000100">
    <property type="protein sequence ID" value="HGG01038.1"/>
    <property type="molecule type" value="Genomic_DNA"/>
</dbReference>
<sequence>MSEGQDINMEEELNQTARTAEEQQNVNLVFNFLRAIETGQDAAFIDANFTDDVKFFIVTQRSDYNDEGKNHEPNLINPAILPFVGKEGAKTFTGGLPQFRQVRRFNVNDIVADGNQVALFGDYVHISNTTGNLAVTPFLLQIDVEDGKISRYHIREDSWASIAAERTGGNWEGTFGLNDDPRINNIIFGSTAGENLVGGDGADLIYGYQEADTINGGAGDDEIWPGSGNDAVTGGGGSDKFVLVDGEGTNTITDFEEGVDFIGLGRKTDYVFGDTVTLQTKDLNFADLTIGANGSDATVTVTASGELLAVIQGAAGSIDESDFMKMPTGPQLESLPAAGDPTEQADPTANEAQNLQLVQGFFQSVQNGTYSQYIPANFTADAEYTIVRPDYDYSETTLYHERQRILPWTTVHTGHAEIDAFVKQLNTEFTIREFNIDSTLVEGNTVVTFGDFLYEDNRTGNLVNNAPFAVKMEIEDGKLDSYYFMEDTYAIATALREEGSWNRFGQELVFGSSAAESLVGTEGSEVIYGYQGNDTLDGGAGPDSLWGGAGTDMLMGSDGADSLYGNVGVDMLQGGLGNDWLNGNQDNDTVDGGEGNDTIYGGKATDMMMGGNGDDWLSGNLGTDMVDGGDGNDILYGGKENDTVTGGNGDDWLWGDLADDMLSGGAGVDTFVFGSDTGTDVVMDYADGEDKIALTGGLTFAQLSLTQGAQGTEIRVGDQLMATLMNVQVTALAADDFSPIA</sequence>
<dbReference type="InterPro" id="IPR001343">
    <property type="entry name" value="Hemolysn_Ca-bd"/>
</dbReference>
<dbReference type="SUPFAM" id="SSF51120">
    <property type="entry name" value="beta-Roll"/>
    <property type="match status" value="3"/>
</dbReference>
<evidence type="ECO:0000313" key="5">
    <source>
        <dbReference type="EMBL" id="HGG01038.1"/>
    </source>
</evidence>
<dbReference type="Gene3D" id="3.10.450.50">
    <property type="match status" value="1"/>
</dbReference>
<dbReference type="InterPro" id="IPR011049">
    <property type="entry name" value="Serralysin-like_metalloprot_C"/>
</dbReference>
<comment type="subcellular location">
    <subcellularLocation>
        <location evidence="1">Secreted</location>
    </subcellularLocation>
</comment>
<accession>A0A7C3VLY9</accession>
<dbReference type="InterPro" id="IPR050557">
    <property type="entry name" value="RTX_toxin/Mannuronan_C5-epim"/>
</dbReference>
<gene>
    <name evidence="5" type="ORF">ENR15_10415</name>
</gene>
<dbReference type="SUPFAM" id="SSF54427">
    <property type="entry name" value="NTF2-like"/>
    <property type="match status" value="2"/>
</dbReference>
<proteinExistence type="predicted"/>
<dbReference type="PANTHER" id="PTHR38340:SF1">
    <property type="entry name" value="S-LAYER PROTEIN"/>
    <property type="match status" value="1"/>
</dbReference>
<dbReference type="AlphaFoldDB" id="A0A7C3VLY9"/>
<comment type="caution">
    <text evidence="5">The sequence shown here is derived from an EMBL/GenBank/DDBJ whole genome shotgun (WGS) entry which is preliminary data.</text>
</comment>
<keyword evidence="2" id="KW-0964">Secreted</keyword>
<dbReference type="GO" id="GO:0005509">
    <property type="term" value="F:calcium ion binding"/>
    <property type="evidence" value="ECO:0007669"/>
    <property type="project" value="InterPro"/>
</dbReference>
<dbReference type="Pfam" id="PF12680">
    <property type="entry name" value="SnoaL_2"/>
    <property type="match status" value="1"/>
</dbReference>
<dbReference type="InterPro" id="IPR032710">
    <property type="entry name" value="NTF2-like_dom_sf"/>
</dbReference>
<evidence type="ECO:0000256" key="3">
    <source>
        <dbReference type="SAM" id="MobiDB-lite"/>
    </source>
</evidence>
<dbReference type="Gene3D" id="2.150.10.10">
    <property type="entry name" value="Serralysin-like metalloprotease, C-terminal"/>
    <property type="match status" value="3"/>
</dbReference>
<evidence type="ECO:0000256" key="2">
    <source>
        <dbReference type="ARBA" id="ARBA00022525"/>
    </source>
</evidence>
<evidence type="ECO:0000256" key="1">
    <source>
        <dbReference type="ARBA" id="ARBA00004613"/>
    </source>
</evidence>
<dbReference type="PROSITE" id="PS00330">
    <property type="entry name" value="HEMOLYSIN_CALCIUM"/>
    <property type="match status" value="1"/>
</dbReference>
<dbReference type="Pfam" id="PF00353">
    <property type="entry name" value="HemolysinCabind"/>
    <property type="match status" value="4"/>
</dbReference>
<dbReference type="InterPro" id="IPR037401">
    <property type="entry name" value="SnoaL-like"/>
</dbReference>
<organism evidence="5">
    <name type="scientific">Planktothricoides sp. SpSt-374</name>
    <dbReference type="NCBI Taxonomy" id="2282167"/>
    <lineage>
        <taxon>Bacteria</taxon>
        <taxon>Bacillati</taxon>
        <taxon>Cyanobacteriota</taxon>
        <taxon>Cyanophyceae</taxon>
        <taxon>Oscillatoriophycideae</taxon>
        <taxon>Oscillatoriales</taxon>
        <taxon>Oscillatoriaceae</taxon>
        <taxon>Planktothricoides</taxon>
    </lineage>
</organism>
<evidence type="ECO:0000259" key="4">
    <source>
        <dbReference type="Pfam" id="PF12680"/>
    </source>
</evidence>